<dbReference type="EMBL" id="NVYO01000001">
    <property type="protein sequence ID" value="PBQ23831.1"/>
    <property type="molecule type" value="Genomic_DNA"/>
</dbReference>
<organism evidence="2 3">
    <name type="scientific">Levilactobacillus brevis</name>
    <name type="common">Lactobacillus brevis</name>
    <dbReference type="NCBI Taxonomy" id="1580"/>
    <lineage>
        <taxon>Bacteria</taxon>
        <taxon>Bacillati</taxon>
        <taxon>Bacillota</taxon>
        <taxon>Bacilli</taxon>
        <taxon>Lactobacillales</taxon>
        <taxon>Lactobacillaceae</taxon>
        <taxon>Levilactobacillus</taxon>
    </lineage>
</organism>
<reference evidence="2 3" key="1">
    <citation type="submission" date="2017-09" db="EMBL/GenBank/DDBJ databases">
        <title>Genome sequence of Lactobacillus brevis D7.</title>
        <authorList>
            <person name="Kwon M.-S."/>
            <person name="Lim S.K."/>
            <person name="Choi H.-J."/>
        </authorList>
    </citation>
    <scope>NUCLEOTIDE SEQUENCE [LARGE SCALE GENOMIC DNA]</scope>
    <source>
        <strain evidence="2 3">D7</strain>
    </source>
</reference>
<evidence type="ECO:0000313" key="2">
    <source>
        <dbReference type="EMBL" id="PBQ23831.1"/>
    </source>
</evidence>
<feature type="compositionally biased region" description="Basic and acidic residues" evidence="1">
    <location>
        <begin position="392"/>
        <end position="417"/>
    </location>
</feature>
<feature type="region of interest" description="Disordered" evidence="1">
    <location>
        <begin position="392"/>
        <end position="436"/>
    </location>
</feature>
<dbReference type="RefSeq" id="WP_096110057.1">
    <property type="nucleotide sequence ID" value="NZ_NVYO01000001.1"/>
</dbReference>
<proteinExistence type="predicted"/>
<gene>
    <name evidence="2" type="ORF">CNR29_07300</name>
</gene>
<dbReference type="Proteomes" id="UP000217918">
    <property type="component" value="Unassembled WGS sequence"/>
</dbReference>
<evidence type="ECO:0000313" key="3">
    <source>
        <dbReference type="Proteomes" id="UP000217918"/>
    </source>
</evidence>
<evidence type="ECO:0000256" key="1">
    <source>
        <dbReference type="SAM" id="MobiDB-lite"/>
    </source>
</evidence>
<sequence>MDLVHRYMRIYVTWPKKHRKEFLSWDKAPHNGTMELTSPFSTGINPDMNQLTMYNLTSDEFGIFLEGRTVTATAGFYNADATAKNGGQITKGTIKSSTPMAQDGVDRTVQVNFNHFPDISGDVLKVRKVTKVRVTQTKNTRKKASGKSATDRIRQYNQKKTKELNAWLRSNPNATSHDRGIERKKIAAQRKDYASKTRKKYTQTTKQKKSKAKYAKQIKYANLSFKKGTYVSTAIRTIAKKAKIPLGPVKLVYNHRFANDYTVSGKPINAIKKLADIASTTVYIYNGKLYIREITTGQKAKLHLTPETGLLTHPTPSDDGSYSGQKYEAQSLMRKEIYVGALVYVDDGIKNLGKCVVLGGQREYTSSSSTVTFQFVPLAAYKKANESRLKKAKAAADKDKAKAKLKAKNEKAKDAKQRKSVKSKRANRQAKANKKK</sequence>
<feature type="compositionally biased region" description="Basic residues" evidence="1">
    <location>
        <begin position="418"/>
        <end position="436"/>
    </location>
</feature>
<comment type="caution">
    <text evidence="2">The sequence shown here is derived from an EMBL/GenBank/DDBJ whole genome shotgun (WGS) entry which is preliminary data.</text>
</comment>
<name>A0A2A3TYJ0_LEVBR</name>
<dbReference type="AlphaFoldDB" id="A0A2A3TYJ0"/>
<protein>
    <submittedName>
        <fullName evidence="2">Uncharacterized protein</fullName>
    </submittedName>
</protein>
<accession>A0A2A3TYJ0</accession>